<evidence type="ECO:0000313" key="21">
    <source>
        <dbReference type="Proteomes" id="UP001159641"/>
    </source>
</evidence>
<proteinExistence type="inferred from homology"/>
<sequence length="510" mass="56834">MAAAAAAAAALRGGWCRCPRRCLGGRVHFLSGHNLVPLPHGTFQLPRPSGELTLSKSYSSGNRKGFLSGLLDNVKQELAKNKEMKESIKKFRDEARKLEESDALQEARRKYYITDEHMGKITPCRPETDAGPGALCSGGSLPQPSEPGTLGGREGPGVQAEGRTIESETMRTGEVIRKKLGEITGTVKESLDEVSKSDLGRKIKEGVEEAAKTAKQSAESVSKGGEKLGRTAAFKALSQGVESVKKEIDESVLGQTGPYRRPERLRKRKEFSGEKFKEEKVFEANEEALGVVLHKDSKWYQQWKDFRDNNVVFNRFFEMKMKYDESDNAFIRASRVLTDKVTDLLGGLFSKTEMSEVLTEILRVDPAFDKDRFLQQCENDIIPNILEAMISGELDILKDWCYEATYSQLAHPIQQAKALGLQFHSRILDIDNIDLAMGKMMEQGPVLIITFQAQLVMVIKNPKGEVVEGDPDKVLRMLCVWALCRDQGELNPYAAWRLLDISASSTEQVL</sequence>
<dbReference type="PANTHER" id="PTHR10721">
    <property type="entry name" value="MITOCHONDRIAL IMPORT INNER MEMBRANE TRANSLOCASE SUBUNIT TIM44"/>
    <property type="match status" value="1"/>
</dbReference>
<comment type="subcellular location">
    <subcellularLocation>
        <location evidence="1">Mitochondrion inner membrane</location>
        <topology evidence="1">Peripheral membrane protein</topology>
        <orientation evidence="1">Matrix side</orientation>
    </subcellularLocation>
</comment>
<comment type="similarity">
    <text evidence="2 16">Belongs to the Tim44 family.</text>
</comment>
<name>A0AB34HJN0_ESCRO</name>
<keyword evidence="11 16" id="KW-0496">Mitochondrion</keyword>
<gene>
    <name evidence="20" type="ORF">J1605_003969</name>
</gene>
<evidence type="ECO:0000256" key="9">
    <source>
        <dbReference type="ARBA" id="ARBA00022946"/>
    </source>
</evidence>
<feature type="domain" description="Tim44-like" evidence="19">
    <location>
        <begin position="354"/>
        <end position="503"/>
    </location>
</feature>
<evidence type="ECO:0000256" key="15">
    <source>
        <dbReference type="ARBA" id="ARBA00074309"/>
    </source>
</evidence>
<keyword evidence="6 16" id="KW-0999">Mitochondrion inner membrane</keyword>
<keyword evidence="3 16" id="KW-0813">Transport</keyword>
<evidence type="ECO:0000256" key="6">
    <source>
        <dbReference type="ARBA" id="ARBA00022792"/>
    </source>
</evidence>
<keyword evidence="4" id="KW-0597">Phosphoprotein</keyword>
<evidence type="ECO:0000256" key="8">
    <source>
        <dbReference type="ARBA" id="ARBA00022927"/>
    </source>
</evidence>
<reference evidence="20 21" key="1">
    <citation type="submission" date="2022-11" db="EMBL/GenBank/DDBJ databases">
        <title>Whole genome sequence of Eschrichtius robustus ER-17-0199.</title>
        <authorList>
            <person name="Bruniche-Olsen A."/>
            <person name="Black A.N."/>
            <person name="Fields C.J."/>
            <person name="Walden K."/>
            <person name="Dewoody J.A."/>
        </authorList>
    </citation>
    <scope>NUCLEOTIDE SEQUENCE [LARGE SCALE GENOMIC DNA]</scope>
    <source>
        <strain evidence="20">ER-17-0199</strain>
        <tissue evidence="20">Blubber</tissue>
    </source>
</reference>
<dbReference type="PANTHER" id="PTHR10721:SF1">
    <property type="entry name" value="MITOCHONDRIAL IMPORT INNER MEMBRANE TRANSLOCASE SUBUNIT TIM44"/>
    <property type="match status" value="1"/>
</dbReference>
<dbReference type="GO" id="GO:0005524">
    <property type="term" value="F:ATP binding"/>
    <property type="evidence" value="ECO:0007669"/>
    <property type="project" value="UniProtKB-KW"/>
</dbReference>
<evidence type="ECO:0000256" key="16">
    <source>
        <dbReference type="PIRNR" id="PIRNR037871"/>
    </source>
</evidence>
<evidence type="ECO:0000256" key="17">
    <source>
        <dbReference type="SAM" id="Coils"/>
    </source>
</evidence>
<feature type="compositionally biased region" description="Basic and acidic residues" evidence="18">
    <location>
        <begin position="163"/>
        <end position="173"/>
    </location>
</feature>
<dbReference type="AlphaFoldDB" id="A0AB34HJN0"/>
<dbReference type="InterPro" id="IPR007379">
    <property type="entry name" value="Tim44-like_dom"/>
</dbReference>
<dbReference type="Gene3D" id="3.10.450.240">
    <property type="match status" value="1"/>
</dbReference>
<dbReference type="GO" id="GO:0005743">
    <property type="term" value="C:mitochondrial inner membrane"/>
    <property type="evidence" value="ECO:0007669"/>
    <property type="project" value="UniProtKB-SubCell"/>
</dbReference>
<dbReference type="InterPro" id="IPR032710">
    <property type="entry name" value="NTF2-like_dom_sf"/>
</dbReference>
<evidence type="ECO:0000256" key="11">
    <source>
        <dbReference type="ARBA" id="ARBA00023128"/>
    </source>
</evidence>
<keyword evidence="10 16" id="KW-0811">Translocation</keyword>
<keyword evidence="9" id="KW-0809">Transit peptide</keyword>
<feature type="region of interest" description="Disordered" evidence="18">
    <location>
        <begin position="125"/>
        <end position="173"/>
    </location>
</feature>
<comment type="subunit">
    <text evidence="14">Probable component of the PAM complex at least composed of a mitochondrial HSP70 protein, GRPEL1 or GRPEL2, TIMM44, TIMM16/PAM16 and TIMM14/DNAJC19. The complex interacts with the TIMM23 component of the TIM23 complex. Interacts with SLC25A4/ANT1 and SLC25A5/ANT2; leading to inhibit the presequence translocase TIMM23, thereby promoting stabilization of PINK1.</text>
</comment>
<comment type="caution">
    <text evidence="20">The sequence shown here is derived from an EMBL/GenBank/DDBJ whole genome shotgun (WGS) entry which is preliminary data.</text>
</comment>
<keyword evidence="21" id="KW-1185">Reference proteome</keyword>
<keyword evidence="7" id="KW-0067">ATP-binding</keyword>
<dbReference type="Proteomes" id="UP001159641">
    <property type="component" value="Unassembled WGS sequence"/>
</dbReference>
<keyword evidence="5" id="KW-0547">Nucleotide-binding</keyword>
<dbReference type="GO" id="GO:0051087">
    <property type="term" value="F:protein-folding chaperone binding"/>
    <property type="evidence" value="ECO:0007669"/>
    <property type="project" value="InterPro"/>
</dbReference>
<evidence type="ECO:0000256" key="5">
    <source>
        <dbReference type="ARBA" id="ARBA00022741"/>
    </source>
</evidence>
<dbReference type="SMART" id="SM00978">
    <property type="entry name" value="Tim44"/>
    <property type="match status" value="1"/>
</dbReference>
<evidence type="ECO:0000256" key="2">
    <source>
        <dbReference type="ARBA" id="ARBA00009597"/>
    </source>
</evidence>
<evidence type="ECO:0000256" key="1">
    <source>
        <dbReference type="ARBA" id="ARBA00004443"/>
    </source>
</evidence>
<evidence type="ECO:0000256" key="3">
    <source>
        <dbReference type="ARBA" id="ARBA00022448"/>
    </source>
</evidence>
<dbReference type="PIRSF" id="PIRSF037871">
    <property type="entry name" value="TIM44"/>
    <property type="match status" value="1"/>
</dbReference>
<organism evidence="20 21">
    <name type="scientific">Eschrichtius robustus</name>
    <name type="common">California gray whale</name>
    <name type="synonym">Eschrichtius gibbosus</name>
    <dbReference type="NCBI Taxonomy" id="9764"/>
    <lineage>
        <taxon>Eukaryota</taxon>
        <taxon>Metazoa</taxon>
        <taxon>Chordata</taxon>
        <taxon>Craniata</taxon>
        <taxon>Vertebrata</taxon>
        <taxon>Euteleostomi</taxon>
        <taxon>Mammalia</taxon>
        <taxon>Eutheria</taxon>
        <taxon>Laurasiatheria</taxon>
        <taxon>Artiodactyla</taxon>
        <taxon>Whippomorpha</taxon>
        <taxon>Cetacea</taxon>
        <taxon>Mysticeti</taxon>
        <taxon>Eschrichtiidae</taxon>
        <taxon>Eschrichtius</taxon>
    </lineage>
</organism>
<dbReference type="GO" id="GO:0030150">
    <property type="term" value="P:protein import into mitochondrial matrix"/>
    <property type="evidence" value="ECO:0007669"/>
    <property type="project" value="InterPro"/>
</dbReference>
<evidence type="ECO:0000313" key="20">
    <source>
        <dbReference type="EMBL" id="KAJ8793001.1"/>
    </source>
</evidence>
<dbReference type="Pfam" id="PF04280">
    <property type="entry name" value="Tim44"/>
    <property type="match status" value="1"/>
</dbReference>
<protein>
    <recommendedName>
        <fullName evidence="15 16">Mitochondrial import inner membrane translocase subunit TIM44</fullName>
    </recommendedName>
</protein>
<evidence type="ECO:0000256" key="13">
    <source>
        <dbReference type="ARBA" id="ARBA00057148"/>
    </source>
</evidence>
<keyword evidence="12 16" id="KW-0472">Membrane</keyword>
<dbReference type="FunFam" id="3.10.450.240:FF:000001">
    <property type="entry name" value="Mitochondrial import inner membrane translocase subunit TIM44"/>
    <property type="match status" value="1"/>
</dbReference>
<evidence type="ECO:0000256" key="18">
    <source>
        <dbReference type="SAM" id="MobiDB-lite"/>
    </source>
</evidence>
<accession>A0AB34HJN0</accession>
<dbReference type="SUPFAM" id="SSF54427">
    <property type="entry name" value="NTF2-like"/>
    <property type="match status" value="1"/>
</dbReference>
<evidence type="ECO:0000256" key="14">
    <source>
        <dbReference type="ARBA" id="ARBA00063163"/>
    </source>
</evidence>
<keyword evidence="8 16" id="KW-0653">Protein transport</keyword>
<dbReference type="InterPro" id="IPR039544">
    <property type="entry name" value="Tim44-like"/>
</dbReference>
<keyword evidence="17" id="KW-0175">Coiled coil</keyword>
<comment type="function">
    <text evidence="13">Essential component of the PAM complex, a complex required for the translocation of transit peptide-containing proteins from the inner membrane into the mitochondrial matrix in an ATP-dependent manner. Recruits mitochondrial HSP70 to drive protein translocation into the matrix using ATP as an energy source.</text>
</comment>
<evidence type="ECO:0000256" key="7">
    <source>
        <dbReference type="ARBA" id="ARBA00022840"/>
    </source>
</evidence>
<dbReference type="InterPro" id="IPR017303">
    <property type="entry name" value="Tim44"/>
</dbReference>
<evidence type="ECO:0000259" key="19">
    <source>
        <dbReference type="SMART" id="SM00978"/>
    </source>
</evidence>
<evidence type="ECO:0000256" key="10">
    <source>
        <dbReference type="ARBA" id="ARBA00023010"/>
    </source>
</evidence>
<evidence type="ECO:0000256" key="4">
    <source>
        <dbReference type="ARBA" id="ARBA00022553"/>
    </source>
</evidence>
<evidence type="ECO:0000256" key="12">
    <source>
        <dbReference type="ARBA" id="ARBA00023136"/>
    </source>
</evidence>
<feature type="coiled-coil region" evidence="17">
    <location>
        <begin position="74"/>
        <end position="101"/>
    </location>
</feature>
<dbReference type="EMBL" id="JAIQCJ010001054">
    <property type="protein sequence ID" value="KAJ8793001.1"/>
    <property type="molecule type" value="Genomic_DNA"/>
</dbReference>